<protein>
    <submittedName>
        <fullName evidence="1">Unannotated protein</fullName>
    </submittedName>
</protein>
<name>A0A6J7IT09_9ZZZZ</name>
<proteinExistence type="predicted"/>
<organism evidence="1">
    <name type="scientific">freshwater metagenome</name>
    <dbReference type="NCBI Taxonomy" id="449393"/>
    <lineage>
        <taxon>unclassified sequences</taxon>
        <taxon>metagenomes</taxon>
        <taxon>ecological metagenomes</taxon>
    </lineage>
</organism>
<sequence length="119" mass="12383">MTLDALQPDAAAALEEARARAADLVGPELMSMVRDRISATLANAPPSRDRAPLSAMDADCIALVDQMLIDVSATTDAQVAAAGRHFASGGLSDFVTAAYLTEASVRLEIASTRLLGTPR</sequence>
<dbReference type="AlphaFoldDB" id="A0A6J7IT09"/>
<gene>
    <name evidence="1" type="ORF">UFOPK3772_00440</name>
</gene>
<accession>A0A6J7IT09</accession>
<reference evidence="1" key="1">
    <citation type="submission" date="2020-05" db="EMBL/GenBank/DDBJ databases">
        <authorList>
            <person name="Chiriac C."/>
            <person name="Salcher M."/>
            <person name="Ghai R."/>
            <person name="Kavagutti S V."/>
        </authorList>
    </citation>
    <scope>NUCLEOTIDE SEQUENCE</scope>
</reference>
<dbReference type="EMBL" id="CAFBNE010000008">
    <property type="protein sequence ID" value="CAB4933901.1"/>
    <property type="molecule type" value="Genomic_DNA"/>
</dbReference>
<evidence type="ECO:0000313" key="1">
    <source>
        <dbReference type="EMBL" id="CAB4933901.1"/>
    </source>
</evidence>